<dbReference type="AlphaFoldDB" id="A0A8S4C242"/>
<proteinExistence type="predicted"/>
<evidence type="ECO:0000313" key="2">
    <source>
        <dbReference type="Proteomes" id="UP000837675"/>
    </source>
</evidence>
<sequence length="30" mass="3408">MDEALEATCITRLEDGARLLIWICLGLFLK</sequence>
<evidence type="ECO:0000313" key="1">
    <source>
        <dbReference type="EMBL" id="CAG7599828.1"/>
    </source>
</evidence>
<comment type="caution">
    <text evidence="1">The sequence shown here is derived from an EMBL/GenBank/DDBJ whole genome shotgun (WGS) entry which is preliminary data.</text>
</comment>
<dbReference type="Proteomes" id="UP000837675">
    <property type="component" value="Unassembled WGS sequence"/>
</dbReference>
<gene>
    <name evidence="1" type="ORF">MHYMCMPASI_01131</name>
</gene>
<name>A0A8S4C242_9ACAR</name>
<protein>
    <submittedName>
        <fullName evidence="1">Uncharacterized protein</fullName>
    </submittedName>
</protein>
<organism evidence="1 2">
    <name type="scientific">Hyalomma marginatum</name>
    <dbReference type="NCBI Taxonomy" id="34627"/>
    <lineage>
        <taxon>Eukaryota</taxon>
        <taxon>Metazoa</taxon>
        <taxon>Ecdysozoa</taxon>
        <taxon>Arthropoda</taxon>
        <taxon>Chelicerata</taxon>
        <taxon>Arachnida</taxon>
        <taxon>Acari</taxon>
        <taxon>Parasitiformes</taxon>
        <taxon>Ixodida</taxon>
        <taxon>Ixodoidea</taxon>
        <taxon>Ixodidae</taxon>
        <taxon>Hyalomminae</taxon>
        <taxon>Hyalomma</taxon>
    </lineage>
</organism>
<reference evidence="1" key="1">
    <citation type="submission" date="2021-06" db="EMBL/GenBank/DDBJ databases">
        <authorList>
            <person name="Nardi T."/>
            <person name="Nardi T."/>
        </authorList>
    </citation>
    <scope>NUCLEOTIDE SEQUENCE</scope>
</reference>
<accession>A0A8S4C242</accession>
<keyword evidence="2" id="KW-1185">Reference proteome</keyword>
<dbReference type="EMBL" id="CAJVAF010000348">
    <property type="protein sequence ID" value="CAG7599828.1"/>
    <property type="molecule type" value="Genomic_DNA"/>
</dbReference>